<dbReference type="AlphaFoldDB" id="A0A811GFX3"/>
<organism evidence="2 3">
    <name type="scientific">Acinetobacter bouvetii</name>
    <dbReference type="NCBI Taxonomy" id="202951"/>
    <lineage>
        <taxon>Bacteria</taxon>
        <taxon>Pseudomonadati</taxon>
        <taxon>Pseudomonadota</taxon>
        <taxon>Gammaproteobacteria</taxon>
        <taxon>Moraxellales</taxon>
        <taxon>Moraxellaceae</taxon>
        <taxon>Acinetobacter</taxon>
    </lineage>
</organism>
<dbReference type="InterPro" id="IPR018756">
    <property type="entry name" value="DUF2314"/>
</dbReference>
<dbReference type="EMBL" id="CADDTS010000010">
    <property type="protein sequence ID" value="CAB1209676.1"/>
    <property type="molecule type" value="Genomic_DNA"/>
</dbReference>
<name>A0A811GFX3_9GAMM</name>
<feature type="domain" description="DUF2314" evidence="1">
    <location>
        <begin position="22"/>
        <end position="142"/>
    </location>
</feature>
<reference evidence="2 3" key="1">
    <citation type="submission" date="2020-02" db="EMBL/GenBank/DDBJ databases">
        <authorList>
            <person name="Chaudhuri R."/>
        </authorList>
    </citation>
    <scope>NUCLEOTIDE SEQUENCE [LARGE SCALE GENOMIC DNA]</scope>
    <source>
        <strain evidence="2">SFB21</strain>
    </source>
</reference>
<dbReference type="Pfam" id="PF10077">
    <property type="entry name" value="DUF2314"/>
    <property type="match status" value="1"/>
</dbReference>
<dbReference type="Proteomes" id="UP000489961">
    <property type="component" value="Unassembled WGS sequence"/>
</dbReference>
<proteinExistence type="predicted"/>
<sequence>MNSELEPQFMLIDHEADAYLATIKIARESLDIFKENLGKISEGDFACVKFYIPVSLDAEEGANIWLMTPFFEDHFCFARPFELPEEFTWIQIGQWLKFSEADLLDWYILKQNGEMIGGYSLRYQRSKLSAEQQAEFDQRVGVTRFIDL</sequence>
<protein>
    <recommendedName>
        <fullName evidence="1">DUF2314 domain-containing protein</fullName>
    </recommendedName>
</protein>
<accession>A0A811GFX3</accession>
<gene>
    <name evidence="2" type="ORF">SFB21_0592</name>
</gene>
<evidence type="ECO:0000313" key="3">
    <source>
        <dbReference type="Proteomes" id="UP000489961"/>
    </source>
</evidence>
<evidence type="ECO:0000313" key="2">
    <source>
        <dbReference type="EMBL" id="CAB1209676.1"/>
    </source>
</evidence>
<evidence type="ECO:0000259" key="1">
    <source>
        <dbReference type="Pfam" id="PF10077"/>
    </source>
</evidence>
<dbReference type="RefSeq" id="WP_174558564.1">
    <property type="nucleotide sequence ID" value="NZ_CADDTS010000010.1"/>
</dbReference>
<comment type="caution">
    <text evidence="2">The sequence shown here is derived from an EMBL/GenBank/DDBJ whole genome shotgun (WGS) entry which is preliminary data.</text>
</comment>